<sequence>MEWINTGRPDRMTKELFLFEWAEQERWRGHFLLKCSFFNRLEDNSRWKKFEKIIVQMNEHMARPVVTLHIKQTGKSIDVQ</sequence>
<comment type="caution">
    <text evidence="1">The sequence shown here is derived from an EMBL/GenBank/DDBJ whole genome shotgun (WGS) entry which is preliminary data.</text>
</comment>
<proteinExistence type="predicted"/>
<protein>
    <submittedName>
        <fullName evidence="1">Uncharacterized protein</fullName>
    </submittedName>
</protein>
<reference evidence="1 2" key="1">
    <citation type="submission" date="2016-03" db="EMBL/GenBank/DDBJ databases">
        <title>Draft genome sequence of Paenibacillus glacialis DSM 22343.</title>
        <authorList>
            <person name="Shin S.-K."/>
            <person name="Yi H."/>
        </authorList>
    </citation>
    <scope>NUCLEOTIDE SEQUENCE [LARGE SCALE GENOMIC DNA]</scope>
    <source>
        <strain evidence="1 2">DSM 22343</strain>
    </source>
</reference>
<organism evidence="1 2">
    <name type="scientific">Paenibacillus glacialis</name>
    <dbReference type="NCBI Taxonomy" id="494026"/>
    <lineage>
        <taxon>Bacteria</taxon>
        <taxon>Bacillati</taxon>
        <taxon>Bacillota</taxon>
        <taxon>Bacilli</taxon>
        <taxon>Bacillales</taxon>
        <taxon>Paenibacillaceae</taxon>
        <taxon>Paenibacillus</taxon>
    </lineage>
</organism>
<accession>A0A162LS21</accession>
<evidence type="ECO:0000313" key="1">
    <source>
        <dbReference type="EMBL" id="OAB38937.1"/>
    </source>
</evidence>
<gene>
    <name evidence="1" type="ORF">PGLA_19405</name>
</gene>
<dbReference type="AlphaFoldDB" id="A0A162LS21"/>
<keyword evidence="2" id="KW-1185">Reference proteome</keyword>
<dbReference type="STRING" id="494026.PGLA_19405"/>
<evidence type="ECO:0000313" key="2">
    <source>
        <dbReference type="Proteomes" id="UP000076967"/>
    </source>
</evidence>
<name>A0A162LS21_9BACL</name>
<dbReference type="Proteomes" id="UP000076967">
    <property type="component" value="Unassembled WGS sequence"/>
</dbReference>
<dbReference type="EMBL" id="LVJH01000044">
    <property type="protein sequence ID" value="OAB38937.1"/>
    <property type="molecule type" value="Genomic_DNA"/>
</dbReference>